<comment type="similarity">
    <text evidence="1">Belongs to the glycosyltransferase 32 family.</text>
</comment>
<sequence>MGPLLRICLMMSIALSLWHVFPGFLRLGDYVSQNNRFSGQRAVEQDFTPTSKELACLHGLPLSSETEETAEEWPIPNIVNFIFFQKVPASGPEGDFGFLNYLAVRSAIISLKPERVYIHYGFPAASPAWISVVSDATDVESAITNNPWIRRLRPHVELKRYNKPLDSLLRHKEHLADRIRLEILLENGGIYMDTDAYALRPFGKALTPPSPHDAVLGYEGGNRGGMCNAVIAARSNSSFIRRWLDTYENADLNHEWNYHSVIIPKQLAVNHPNEICELPPDAFFWPTWTWGDVRWMHEPLSKSEANYWRGRIQELGGSLFPNQLVYHAWSQMSRQRYLKRLTPNIIRREDTRFNLLVRRFLEDDND</sequence>
<organism evidence="3 4">
    <name type="scientific">Ophiocordyceps unilateralis</name>
    <name type="common">Zombie-ant fungus</name>
    <name type="synonym">Torrubia unilateralis</name>
    <dbReference type="NCBI Taxonomy" id="268505"/>
    <lineage>
        <taxon>Eukaryota</taxon>
        <taxon>Fungi</taxon>
        <taxon>Dikarya</taxon>
        <taxon>Ascomycota</taxon>
        <taxon>Pezizomycotina</taxon>
        <taxon>Sordariomycetes</taxon>
        <taxon>Hypocreomycetidae</taxon>
        <taxon>Hypocreales</taxon>
        <taxon>Ophiocordycipitaceae</taxon>
        <taxon>Ophiocordyceps</taxon>
    </lineage>
</organism>
<dbReference type="Proteomes" id="UP000037136">
    <property type="component" value="Unassembled WGS sequence"/>
</dbReference>
<feature type="signal peptide" evidence="2">
    <location>
        <begin position="1"/>
        <end position="16"/>
    </location>
</feature>
<evidence type="ECO:0000313" key="4">
    <source>
        <dbReference type="Proteomes" id="UP000037136"/>
    </source>
</evidence>
<accession>A0A2A9PDI5</accession>
<dbReference type="Gene3D" id="3.90.550.20">
    <property type="match status" value="1"/>
</dbReference>
<proteinExistence type="inferred from homology"/>
<dbReference type="STRING" id="268505.A0A2A9PDI5"/>
<name>A0A2A9PDI5_OPHUN</name>
<comment type="caution">
    <text evidence="3">The sequence shown here is derived from an EMBL/GenBank/DDBJ whole genome shotgun (WGS) entry which is preliminary data.</text>
</comment>
<dbReference type="GO" id="GO:1901135">
    <property type="term" value="P:carbohydrate derivative metabolic process"/>
    <property type="evidence" value="ECO:0007669"/>
    <property type="project" value="UniProtKB-ARBA"/>
</dbReference>
<dbReference type="SUPFAM" id="SSF53448">
    <property type="entry name" value="Nucleotide-diphospho-sugar transferases"/>
    <property type="match status" value="1"/>
</dbReference>
<protein>
    <recommendedName>
        <fullName evidence="5">Alpha 1,4-glycosyltransferase domain-containing protein</fullName>
    </recommendedName>
</protein>
<evidence type="ECO:0000256" key="1">
    <source>
        <dbReference type="ARBA" id="ARBA00009003"/>
    </source>
</evidence>
<dbReference type="Pfam" id="PF04488">
    <property type="entry name" value="Gly_transf_sug"/>
    <property type="match status" value="1"/>
</dbReference>
<dbReference type="InterPro" id="IPR007577">
    <property type="entry name" value="GlycoTrfase_DXD_sugar-bd_CS"/>
</dbReference>
<evidence type="ECO:0008006" key="5">
    <source>
        <dbReference type="Google" id="ProtNLM"/>
    </source>
</evidence>
<keyword evidence="2" id="KW-0732">Signal</keyword>
<evidence type="ECO:0000313" key="3">
    <source>
        <dbReference type="EMBL" id="PFH58876.1"/>
    </source>
</evidence>
<dbReference type="AlphaFoldDB" id="A0A2A9PDI5"/>
<gene>
    <name evidence="3" type="ORF">XA68_13082</name>
</gene>
<dbReference type="InterPro" id="IPR029044">
    <property type="entry name" value="Nucleotide-diphossugar_trans"/>
</dbReference>
<evidence type="ECO:0000256" key="2">
    <source>
        <dbReference type="SAM" id="SignalP"/>
    </source>
</evidence>
<reference evidence="3 4" key="1">
    <citation type="journal article" date="2015" name="BMC Genomics">
        <title>Gene expression during zombie ant biting behavior reflects the complexity underlying fungal parasitic behavioral manipulation.</title>
        <authorList>
            <person name="de Bekker C."/>
            <person name="Ohm R.A."/>
            <person name="Loreto R.G."/>
            <person name="Sebastian A."/>
            <person name="Albert I."/>
            <person name="Merrow M."/>
            <person name="Brachmann A."/>
            <person name="Hughes D.P."/>
        </authorList>
    </citation>
    <scope>NUCLEOTIDE SEQUENCE [LARGE SCALE GENOMIC DNA]</scope>
    <source>
        <strain evidence="3 4">SC16a</strain>
    </source>
</reference>
<dbReference type="OrthoDB" id="409543at2759"/>
<feature type="chain" id="PRO_5012134413" description="Alpha 1,4-glycosyltransferase domain-containing protein" evidence="2">
    <location>
        <begin position="17"/>
        <end position="366"/>
    </location>
</feature>
<keyword evidence="4" id="KW-1185">Reference proteome</keyword>
<reference evidence="3 4" key="2">
    <citation type="journal article" date="2017" name="Sci. Rep.">
        <title>Ant-infecting Ophiocordyceps genomes reveal a high diversity of potential behavioral manipulation genes and a possible major role for enterotoxins.</title>
        <authorList>
            <person name="de Bekker C."/>
            <person name="Ohm R.A."/>
            <person name="Evans H.C."/>
            <person name="Brachmann A."/>
            <person name="Hughes D.P."/>
        </authorList>
    </citation>
    <scope>NUCLEOTIDE SEQUENCE [LARGE SCALE GENOMIC DNA]</scope>
    <source>
        <strain evidence="3 4">SC16a</strain>
    </source>
</reference>
<dbReference type="PANTHER" id="PTHR46830">
    <property type="entry name" value="TRANSFERASE, PUTATIVE-RELATED"/>
    <property type="match status" value="1"/>
</dbReference>
<dbReference type="EMBL" id="LAZP02000247">
    <property type="protein sequence ID" value="PFH58876.1"/>
    <property type="molecule type" value="Genomic_DNA"/>
</dbReference>
<dbReference type="PANTHER" id="PTHR46830:SF2">
    <property type="entry name" value="ALPHA-1,4-N-ACETYLGLUCOSAMINYLTRANSFERASE"/>
    <property type="match status" value="1"/>
</dbReference>